<evidence type="ECO:0000256" key="2">
    <source>
        <dbReference type="SAM" id="MobiDB-lite"/>
    </source>
</evidence>
<evidence type="ECO:0000256" key="1">
    <source>
        <dbReference type="SAM" id="Coils"/>
    </source>
</evidence>
<keyword evidence="1" id="KW-0175">Coiled coil</keyword>
<accession>A0A9J6DT54</accession>
<feature type="region of interest" description="Disordered" evidence="2">
    <location>
        <begin position="1"/>
        <end position="43"/>
    </location>
</feature>
<feature type="region of interest" description="Disordered" evidence="2">
    <location>
        <begin position="159"/>
        <end position="179"/>
    </location>
</feature>
<evidence type="ECO:0000313" key="3">
    <source>
        <dbReference type="EMBL" id="KAH8025164.1"/>
    </source>
</evidence>
<feature type="compositionally biased region" description="Basic residues" evidence="2">
    <location>
        <begin position="13"/>
        <end position="24"/>
    </location>
</feature>
<comment type="caution">
    <text evidence="3">The sequence shown here is derived from an EMBL/GenBank/DDBJ whole genome shotgun (WGS) entry which is preliminary data.</text>
</comment>
<feature type="compositionally biased region" description="Basic and acidic residues" evidence="2">
    <location>
        <begin position="163"/>
        <end position="179"/>
    </location>
</feature>
<dbReference type="EMBL" id="JABSTU010000007">
    <property type="protein sequence ID" value="KAH8025164.1"/>
    <property type="molecule type" value="Genomic_DNA"/>
</dbReference>
<proteinExistence type="predicted"/>
<name>A0A9J6DT54_RHIMP</name>
<sequence>MVEIGVQDPPGSRKQKKQQKKPVTRKAEEHMLRRKAPFFPASPTARKNMYTLTVSVGKNGSAPPNDEVKELRQTIQTLWEENAELRQKLKDLIDELKALRTGQSNTNPQTDLTLTATVGCQELTTSVAGIKNAPANLCNLISNIQNEARKDKERLVQLTAMESRGKPDARPSREYGEQL</sequence>
<organism evidence="3 4">
    <name type="scientific">Rhipicephalus microplus</name>
    <name type="common">Cattle tick</name>
    <name type="synonym">Boophilus microplus</name>
    <dbReference type="NCBI Taxonomy" id="6941"/>
    <lineage>
        <taxon>Eukaryota</taxon>
        <taxon>Metazoa</taxon>
        <taxon>Ecdysozoa</taxon>
        <taxon>Arthropoda</taxon>
        <taxon>Chelicerata</taxon>
        <taxon>Arachnida</taxon>
        <taxon>Acari</taxon>
        <taxon>Parasitiformes</taxon>
        <taxon>Ixodida</taxon>
        <taxon>Ixodoidea</taxon>
        <taxon>Ixodidae</taxon>
        <taxon>Rhipicephalinae</taxon>
        <taxon>Rhipicephalus</taxon>
        <taxon>Boophilus</taxon>
    </lineage>
</organism>
<feature type="coiled-coil region" evidence="1">
    <location>
        <begin position="68"/>
        <end position="102"/>
    </location>
</feature>
<gene>
    <name evidence="3" type="ORF">HPB51_004006</name>
</gene>
<reference evidence="3" key="1">
    <citation type="journal article" date="2020" name="Cell">
        <title>Large-Scale Comparative Analyses of Tick Genomes Elucidate Their Genetic Diversity and Vector Capacities.</title>
        <authorList>
            <consortium name="Tick Genome and Microbiome Consortium (TIGMIC)"/>
            <person name="Jia N."/>
            <person name="Wang J."/>
            <person name="Shi W."/>
            <person name="Du L."/>
            <person name="Sun Y."/>
            <person name="Zhan W."/>
            <person name="Jiang J.F."/>
            <person name="Wang Q."/>
            <person name="Zhang B."/>
            <person name="Ji P."/>
            <person name="Bell-Sakyi L."/>
            <person name="Cui X.M."/>
            <person name="Yuan T.T."/>
            <person name="Jiang B.G."/>
            <person name="Yang W.F."/>
            <person name="Lam T.T."/>
            <person name="Chang Q.C."/>
            <person name="Ding S.J."/>
            <person name="Wang X.J."/>
            <person name="Zhu J.G."/>
            <person name="Ruan X.D."/>
            <person name="Zhao L."/>
            <person name="Wei J.T."/>
            <person name="Ye R.Z."/>
            <person name="Que T.C."/>
            <person name="Du C.H."/>
            <person name="Zhou Y.H."/>
            <person name="Cheng J.X."/>
            <person name="Dai P.F."/>
            <person name="Guo W.B."/>
            <person name="Han X.H."/>
            <person name="Huang E.J."/>
            <person name="Li L.F."/>
            <person name="Wei W."/>
            <person name="Gao Y.C."/>
            <person name="Liu J.Z."/>
            <person name="Shao H.Z."/>
            <person name="Wang X."/>
            <person name="Wang C.C."/>
            <person name="Yang T.C."/>
            <person name="Huo Q.B."/>
            <person name="Li W."/>
            <person name="Chen H.Y."/>
            <person name="Chen S.E."/>
            <person name="Zhou L.G."/>
            <person name="Ni X.B."/>
            <person name="Tian J.H."/>
            <person name="Sheng Y."/>
            <person name="Liu T."/>
            <person name="Pan Y.S."/>
            <person name="Xia L.Y."/>
            <person name="Li J."/>
            <person name="Zhao F."/>
            <person name="Cao W.C."/>
        </authorList>
    </citation>
    <scope>NUCLEOTIDE SEQUENCE</scope>
    <source>
        <strain evidence="3">Rmic-2018</strain>
    </source>
</reference>
<dbReference type="AlphaFoldDB" id="A0A9J6DT54"/>
<dbReference type="Proteomes" id="UP000821866">
    <property type="component" value="Unassembled WGS sequence"/>
</dbReference>
<protein>
    <submittedName>
        <fullName evidence="3">Uncharacterized protein</fullName>
    </submittedName>
</protein>
<keyword evidence="4" id="KW-1185">Reference proteome</keyword>
<reference evidence="3" key="2">
    <citation type="submission" date="2021-09" db="EMBL/GenBank/DDBJ databases">
        <authorList>
            <person name="Jia N."/>
            <person name="Wang J."/>
            <person name="Shi W."/>
            <person name="Du L."/>
            <person name="Sun Y."/>
            <person name="Zhan W."/>
            <person name="Jiang J."/>
            <person name="Wang Q."/>
            <person name="Zhang B."/>
            <person name="Ji P."/>
            <person name="Sakyi L.B."/>
            <person name="Cui X."/>
            <person name="Yuan T."/>
            <person name="Jiang B."/>
            <person name="Yang W."/>
            <person name="Lam T.T.-Y."/>
            <person name="Chang Q."/>
            <person name="Ding S."/>
            <person name="Wang X."/>
            <person name="Zhu J."/>
            <person name="Ruan X."/>
            <person name="Zhao L."/>
            <person name="Wei J."/>
            <person name="Que T."/>
            <person name="Du C."/>
            <person name="Cheng J."/>
            <person name="Dai P."/>
            <person name="Han X."/>
            <person name="Huang E."/>
            <person name="Gao Y."/>
            <person name="Liu J."/>
            <person name="Shao H."/>
            <person name="Ye R."/>
            <person name="Li L."/>
            <person name="Wei W."/>
            <person name="Wang X."/>
            <person name="Wang C."/>
            <person name="Huo Q."/>
            <person name="Li W."/>
            <person name="Guo W."/>
            <person name="Chen H."/>
            <person name="Chen S."/>
            <person name="Zhou L."/>
            <person name="Zhou L."/>
            <person name="Ni X."/>
            <person name="Tian J."/>
            <person name="Zhou Y."/>
            <person name="Sheng Y."/>
            <person name="Liu T."/>
            <person name="Pan Y."/>
            <person name="Xia L."/>
            <person name="Li J."/>
            <person name="Zhao F."/>
            <person name="Cao W."/>
        </authorList>
    </citation>
    <scope>NUCLEOTIDE SEQUENCE</scope>
    <source>
        <strain evidence="3">Rmic-2018</strain>
        <tissue evidence="3">Larvae</tissue>
    </source>
</reference>
<evidence type="ECO:0000313" key="4">
    <source>
        <dbReference type="Proteomes" id="UP000821866"/>
    </source>
</evidence>